<dbReference type="Ensembl" id="ENSGWIT00000036141.1">
    <property type="protein sequence ID" value="ENSGWIP00000033216.1"/>
    <property type="gene ID" value="ENSGWIG00000017087.1"/>
</dbReference>
<proteinExistence type="predicted"/>
<dbReference type="InterPro" id="IPR000151">
    <property type="entry name" value="Ciliary_neurotrophic_fac_CNTF"/>
</dbReference>
<dbReference type="GO" id="GO:0043524">
    <property type="term" value="P:negative regulation of neuron apoptotic process"/>
    <property type="evidence" value="ECO:0007669"/>
    <property type="project" value="InterPro"/>
</dbReference>
<dbReference type="GO" id="GO:0070120">
    <property type="term" value="P:ciliary neurotrophic factor-mediated signaling pathway"/>
    <property type="evidence" value="ECO:0007669"/>
    <property type="project" value="InterPro"/>
</dbReference>
<dbReference type="Proteomes" id="UP000694680">
    <property type="component" value="Chromosome 18"/>
</dbReference>
<feature type="compositionally biased region" description="Basic and acidic residues" evidence="1">
    <location>
        <begin position="1"/>
        <end position="12"/>
    </location>
</feature>
<dbReference type="GO" id="GO:0005127">
    <property type="term" value="F:ciliary neurotrophic factor receptor binding"/>
    <property type="evidence" value="ECO:0007669"/>
    <property type="project" value="InterPro"/>
</dbReference>
<evidence type="ECO:0000313" key="2">
    <source>
        <dbReference type="Ensembl" id="ENSGWIP00000033216.1"/>
    </source>
</evidence>
<feature type="region of interest" description="Disordered" evidence="1">
    <location>
        <begin position="1"/>
        <end position="22"/>
    </location>
</feature>
<dbReference type="Gene3D" id="1.20.1250.10">
    <property type="match status" value="1"/>
</dbReference>
<feature type="region of interest" description="Disordered" evidence="1">
    <location>
        <begin position="51"/>
        <end position="71"/>
    </location>
</feature>
<reference evidence="2" key="2">
    <citation type="submission" date="2025-08" db="UniProtKB">
        <authorList>
            <consortium name="Ensembl"/>
        </authorList>
    </citation>
    <scope>IDENTIFICATION</scope>
</reference>
<protein>
    <recommendedName>
        <fullName evidence="4">Ciliary neurotrophic factor</fullName>
    </recommendedName>
</protein>
<evidence type="ECO:0000256" key="1">
    <source>
        <dbReference type="SAM" id="MobiDB-lite"/>
    </source>
</evidence>
<keyword evidence="3" id="KW-1185">Reference proteome</keyword>
<evidence type="ECO:0008006" key="4">
    <source>
        <dbReference type="Google" id="ProtNLM"/>
    </source>
</evidence>
<organism evidence="2 3">
    <name type="scientific">Gouania willdenowi</name>
    <name type="common">Blunt-snouted clingfish</name>
    <name type="synonym">Lepadogaster willdenowi</name>
    <dbReference type="NCBI Taxonomy" id="441366"/>
    <lineage>
        <taxon>Eukaryota</taxon>
        <taxon>Metazoa</taxon>
        <taxon>Chordata</taxon>
        <taxon>Craniata</taxon>
        <taxon>Vertebrata</taxon>
        <taxon>Euteleostomi</taxon>
        <taxon>Actinopterygii</taxon>
        <taxon>Neopterygii</taxon>
        <taxon>Teleostei</taxon>
        <taxon>Neoteleostei</taxon>
        <taxon>Acanthomorphata</taxon>
        <taxon>Ovalentaria</taxon>
        <taxon>Blenniimorphae</taxon>
        <taxon>Blenniiformes</taxon>
        <taxon>Gobiesocoidei</taxon>
        <taxon>Gobiesocidae</taxon>
        <taxon>Gobiesocinae</taxon>
        <taxon>Gouania</taxon>
    </lineage>
</organism>
<dbReference type="InterPro" id="IPR009079">
    <property type="entry name" value="4_helix_cytokine-like_core"/>
</dbReference>
<dbReference type="AlphaFoldDB" id="A0A8C5N6T2"/>
<reference evidence="2" key="3">
    <citation type="submission" date="2025-09" db="UniProtKB">
        <authorList>
            <consortium name="Ensembl"/>
        </authorList>
    </citation>
    <scope>IDENTIFICATION</scope>
</reference>
<sequence>MAEEEQQRSSTERDEDPGQTQTQDAVDLAGLLYYECTQLLHLYKEKEPMLKDHTPNGGRIVSLSQDPEEPSTEQQVQMLHAALRQCLGLLHCLILKEEEEWGELEGDYATVRTNVRSRLQDLLYITKSLLETEDSTLEVTPDHQCNEEVDGFGEVFALKLWTHRVLLELIHWADHAKHTLHVLHQERGGGKEKI</sequence>
<name>A0A8C5N6T2_GOUWI</name>
<reference evidence="2" key="1">
    <citation type="submission" date="2020-06" db="EMBL/GenBank/DDBJ databases">
        <authorList>
            <consortium name="Wellcome Sanger Institute Data Sharing"/>
        </authorList>
    </citation>
    <scope>NUCLEOTIDE SEQUENCE [LARGE SCALE GENOMIC DNA]</scope>
</reference>
<evidence type="ECO:0000313" key="3">
    <source>
        <dbReference type="Proteomes" id="UP000694680"/>
    </source>
</evidence>
<dbReference type="PANTHER" id="PTHR15196">
    <property type="entry name" value="CILIARY NEUROTROPHIC FACTOR"/>
    <property type="match status" value="1"/>
</dbReference>
<accession>A0A8C5N6T2</accession>
<dbReference type="PANTHER" id="PTHR15196:SF1">
    <property type="entry name" value="CILIARY NEUROTROPHIC FACTOR"/>
    <property type="match status" value="1"/>
</dbReference>